<protein>
    <submittedName>
        <fullName evidence="3">Uncharacterized protein</fullName>
    </submittedName>
</protein>
<keyword evidence="2" id="KW-1133">Transmembrane helix</keyword>
<dbReference type="InterPro" id="IPR046368">
    <property type="entry name" value="Tag1"/>
</dbReference>
<dbReference type="Proteomes" id="UP000800092">
    <property type="component" value="Unassembled WGS sequence"/>
</dbReference>
<evidence type="ECO:0000256" key="1">
    <source>
        <dbReference type="SAM" id="MobiDB-lite"/>
    </source>
</evidence>
<dbReference type="GO" id="GO:0000329">
    <property type="term" value="C:fungal-type vacuole membrane"/>
    <property type="evidence" value="ECO:0007669"/>
    <property type="project" value="InterPro"/>
</dbReference>
<evidence type="ECO:0000313" key="3">
    <source>
        <dbReference type="EMBL" id="KAF2236598.1"/>
    </source>
</evidence>
<feature type="transmembrane region" description="Helical" evidence="2">
    <location>
        <begin position="39"/>
        <end position="63"/>
    </location>
</feature>
<sequence>MEDEKYTSHVESGAANGGPSAPPQKVSFWTKRKNHYKRFWWLHLLILIIVVLVVTLPLVYVGFPNIAQSQLNKSTLNITMQQITNPTPTSVQLAQMAIAGNPSSYHPNLDGFQAALFLEDTEPNIQPFGYIEIPPLHATRYTGITTNQTLNITNMDQFTAYNNLGLTTKTYRVALRGRTKLHEMKFPTTTVDFNQVVTLNGLNNFDGINVTNFQLFLTPQGPDQANLIGEILIPNPTIQAIEFGNVTFNVSVDGQNIGQSFLNNLMLMPGNHTYPLRSTTDQEAVIGLITSKYKDGILPLTLIGESVVYNGQHLPYFEGPLRNSTQHLNLNVGPALAQLGLNLGSLSGSNSTG</sequence>
<gene>
    <name evidence="3" type="ORF">EV356DRAFT_442974</name>
</gene>
<proteinExistence type="predicted"/>
<dbReference type="EMBL" id="ML991784">
    <property type="protein sequence ID" value="KAF2236598.1"/>
    <property type="molecule type" value="Genomic_DNA"/>
</dbReference>
<dbReference type="AlphaFoldDB" id="A0A6A6HFI7"/>
<keyword evidence="2" id="KW-0472">Membrane</keyword>
<accession>A0A6A6HFI7</accession>
<name>A0A6A6HFI7_VIRVR</name>
<evidence type="ECO:0000256" key="2">
    <source>
        <dbReference type="SAM" id="Phobius"/>
    </source>
</evidence>
<feature type="region of interest" description="Disordered" evidence="1">
    <location>
        <begin position="1"/>
        <end position="24"/>
    </location>
</feature>
<keyword evidence="4" id="KW-1185">Reference proteome</keyword>
<evidence type="ECO:0000313" key="4">
    <source>
        <dbReference type="Proteomes" id="UP000800092"/>
    </source>
</evidence>
<dbReference type="PANTHER" id="PTHR35895">
    <property type="entry name" value="CHROMOSOME 16, WHOLE GENOME SHOTGUN SEQUENCE"/>
    <property type="match status" value="1"/>
</dbReference>
<organism evidence="3 4">
    <name type="scientific">Viridothelium virens</name>
    <name type="common">Speckled blister lichen</name>
    <name type="synonym">Trypethelium virens</name>
    <dbReference type="NCBI Taxonomy" id="1048519"/>
    <lineage>
        <taxon>Eukaryota</taxon>
        <taxon>Fungi</taxon>
        <taxon>Dikarya</taxon>
        <taxon>Ascomycota</taxon>
        <taxon>Pezizomycotina</taxon>
        <taxon>Dothideomycetes</taxon>
        <taxon>Dothideomycetes incertae sedis</taxon>
        <taxon>Trypetheliales</taxon>
        <taxon>Trypetheliaceae</taxon>
        <taxon>Viridothelium</taxon>
    </lineage>
</organism>
<dbReference type="InterPro" id="IPR022185">
    <property type="entry name" value="DUF3712"/>
</dbReference>
<dbReference type="Pfam" id="PF12505">
    <property type="entry name" value="DUF3712"/>
    <property type="match status" value="1"/>
</dbReference>
<keyword evidence="2" id="KW-0812">Transmembrane</keyword>
<dbReference type="PANTHER" id="PTHR35895:SF1">
    <property type="entry name" value="LIPID-BINDING SERUM GLYCOPROTEIN C-TERMINAL DOMAIN-CONTAINING PROTEIN"/>
    <property type="match status" value="1"/>
</dbReference>
<dbReference type="OrthoDB" id="10039566at2759"/>
<reference evidence="3" key="1">
    <citation type="journal article" date="2020" name="Stud. Mycol.">
        <title>101 Dothideomycetes genomes: a test case for predicting lifestyles and emergence of pathogens.</title>
        <authorList>
            <person name="Haridas S."/>
            <person name="Albert R."/>
            <person name="Binder M."/>
            <person name="Bloem J."/>
            <person name="Labutti K."/>
            <person name="Salamov A."/>
            <person name="Andreopoulos B."/>
            <person name="Baker S."/>
            <person name="Barry K."/>
            <person name="Bills G."/>
            <person name="Bluhm B."/>
            <person name="Cannon C."/>
            <person name="Castanera R."/>
            <person name="Culley D."/>
            <person name="Daum C."/>
            <person name="Ezra D."/>
            <person name="Gonzalez J."/>
            <person name="Henrissat B."/>
            <person name="Kuo A."/>
            <person name="Liang C."/>
            <person name="Lipzen A."/>
            <person name="Lutzoni F."/>
            <person name="Magnuson J."/>
            <person name="Mondo S."/>
            <person name="Nolan M."/>
            <person name="Ohm R."/>
            <person name="Pangilinan J."/>
            <person name="Park H.-J."/>
            <person name="Ramirez L."/>
            <person name="Alfaro M."/>
            <person name="Sun H."/>
            <person name="Tritt A."/>
            <person name="Yoshinaga Y."/>
            <person name="Zwiers L.-H."/>
            <person name="Turgeon B."/>
            <person name="Goodwin S."/>
            <person name="Spatafora J."/>
            <person name="Crous P."/>
            <person name="Grigoriev I."/>
        </authorList>
    </citation>
    <scope>NUCLEOTIDE SEQUENCE</scope>
    <source>
        <strain evidence="3">Tuck. ex Michener</strain>
    </source>
</reference>